<dbReference type="Proteomes" id="UP001200513">
    <property type="component" value="Chromosome"/>
</dbReference>
<dbReference type="AlphaFoldDB" id="A0A9Y1BSG6"/>
<evidence type="ECO:0000313" key="1">
    <source>
        <dbReference type="EMBL" id="UJG44431.1"/>
    </source>
</evidence>
<gene>
    <name evidence="1" type="ORF">K9W46_04430</name>
</gene>
<reference evidence="1" key="1">
    <citation type="journal article" date="2022" name="Nat. Microbiol.">
        <title>Unique mobile elements and scalable gene flow at the prokaryote-eukaryote boundary revealed by circularized Asgard archaea genomes.</title>
        <authorList>
            <person name="Wu F."/>
            <person name="Speth D.R."/>
            <person name="Philosof A."/>
            <person name="Cremiere A."/>
            <person name="Narayanan A."/>
            <person name="Barco R.A."/>
            <person name="Connon S.A."/>
            <person name="Amend J.P."/>
            <person name="Antoshechkin I.A."/>
            <person name="Orphan V.J."/>
        </authorList>
    </citation>
    <scope>NUCLEOTIDE SEQUENCE</scope>
    <source>
        <strain evidence="1">PR6</strain>
    </source>
</reference>
<organism evidence="1">
    <name type="scientific">Candidatus Heimdallarchaeum endolithica</name>
    <dbReference type="NCBI Taxonomy" id="2876572"/>
    <lineage>
        <taxon>Archaea</taxon>
        <taxon>Promethearchaeati</taxon>
        <taxon>Candidatus Heimdallarchaeota</taxon>
        <taxon>Candidatus Heimdallarchaeia (ex Rinke et al. 2021) (nom. nud.)</taxon>
        <taxon>Candidatus Heimdallarchaeales</taxon>
        <taxon>Candidatus Heimdallarchaeaceae</taxon>
        <taxon>Candidatus Heimdallarchaeum</taxon>
    </lineage>
</organism>
<sequence>MKFIPSQEDHYNAAISNLNFYKLNKNNLNKYPDWGIVILFYELIHLIERVLAISPIKKEYQHSRNHKQRYRTMQNMRTKIPKEILTKYRIMSNLSRNARYDYGKITLEILQNFEKEEYNDLKYFFQNLFREFRKYKR</sequence>
<accession>A0A9Y1BSG6</accession>
<protein>
    <submittedName>
        <fullName evidence="1">Uncharacterized protein</fullName>
    </submittedName>
</protein>
<name>A0A9Y1BSG6_9ARCH</name>
<dbReference type="EMBL" id="CP084167">
    <property type="protein sequence ID" value="UJG44431.1"/>
    <property type="molecule type" value="Genomic_DNA"/>
</dbReference>
<proteinExistence type="predicted"/>